<protein>
    <submittedName>
        <fullName evidence="2">DUF6671 family protein</fullName>
    </submittedName>
</protein>
<dbReference type="InterPro" id="IPR046612">
    <property type="entry name" value="DUF6671"/>
</dbReference>
<evidence type="ECO:0000259" key="1">
    <source>
        <dbReference type="Pfam" id="PF20376"/>
    </source>
</evidence>
<dbReference type="KEGG" id="fld:ABNE31_08725"/>
<organism evidence="2">
    <name type="scientific">Flagellimonas sp. MMG031</name>
    <dbReference type="NCBI Taxonomy" id="3158549"/>
    <lineage>
        <taxon>Bacteria</taxon>
        <taxon>Pseudomonadati</taxon>
        <taxon>Bacteroidota</taxon>
        <taxon>Flavobacteriia</taxon>
        <taxon>Flavobacteriales</taxon>
        <taxon>Flavobacteriaceae</taxon>
        <taxon>Flagellimonas</taxon>
    </lineage>
</organism>
<proteinExistence type="predicted"/>
<evidence type="ECO:0000313" key="2">
    <source>
        <dbReference type="EMBL" id="XBQ21685.1"/>
    </source>
</evidence>
<feature type="domain" description="DUF6671" evidence="1">
    <location>
        <begin position="71"/>
        <end position="284"/>
    </location>
</feature>
<dbReference type="RefSeq" id="WP_293287505.1">
    <property type="nucleotide sequence ID" value="NZ_CP157804.1"/>
</dbReference>
<dbReference type="AlphaFoldDB" id="A0AAU7MTK3"/>
<sequence length="284" mass="31808">MKTPAHGNDLFVGRTVTIATMHGKEQVLAPLLERELQVRCTVAEHLDTDAFGSFSGEIQRKGTPLEALRAKTKKAIELVEGSLVVASEGSFGPHPSYFFIPGNEEMVMLTDTVNKLEIVGRHLTEKTNYHKREIKSQSEFESFAKEIGAPEHGIILKTIHGAQQVWKDFSSFEETVHTVERLLHKGASLQAETDMRAMNNPTRMKAIEQATLDLIKNIKSCCPKCQVPGFSIQGVQRGLPCEYCGMPTKSVKAHVYNCQKCGFTETRSNQREYENPQYCDYCNP</sequence>
<name>A0AAU7MTK3_9FLAO</name>
<gene>
    <name evidence="2" type="ORF">ABNE31_08725</name>
</gene>
<dbReference type="Pfam" id="PF20376">
    <property type="entry name" value="DUF6671"/>
    <property type="match status" value="1"/>
</dbReference>
<dbReference type="EMBL" id="CP157804">
    <property type="protein sequence ID" value="XBQ21685.1"/>
    <property type="molecule type" value="Genomic_DNA"/>
</dbReference>
<reference evidence="2" key="1">
    <citation type="submission" date="2024-05" db="EMBL/GenBank/DDBJ databases">
        <title>Draft Genome Sequences of Flagellimonas sp. MMG031 and Marinobacter sp. MMG032 Isolated from the dinoflagellate Symbiodinium pilosum.</title>
        <authorList>
            <person name="Shikuma N.J."/>
            <person name="Farrell M.V."/>
        </authorList>
    </citation>
    <scope>NUCLEOTIDE SEQUENCE</scope>
    <source>
        <strain evidence="2">MMG031</strain>
    </source>
</reference>
<accession>A0AAU7MTK3</accession>